<dbReference type="PANTHER" id="PTHR10350">
    <property type="entry name" value="NUCLEAR PORE COMPLEX PROTEIN NUP155"/>
    <property type="match status" value="1"/>
</dbReference>
<feature type="region of interest" description="Disordered" evidence="5">
    <location>
        <begin position="513"/>
        <end position="532"/>
    </location>
</feature>
<dbReference type="InterPro" id="IPR014908">
    <property type="entry name" value="Nucleoporin_Nup133/Nup155_N"/>
</dbReference>
<evidence type="ECO:0000313" key="8">
    <source>
        <dbReference type="EMBL" id="KAF7260853.1"/>
    </source>
</evidence>
<proteinExistence type="inferred from homology"/>
<feature type="compositionally biased region" description="Polar residues" evidence="5">
    <location>
        <begin position="513"/>
        <end position="528"/>
    </location>
</feature>
<evidence type="ECO:0008006" key="10">
    <source>
        <dbReference type="Google" id="ProtNLM"/>
    </source>
</evidence>
<comment type="similarity">
    <text evidence="2">Belongs to the non-repetitive/WGA-negative nucleoporin family.</text>
</comment>
<keyword evidence="3" id="KW-0813">Transport</keyword>
<dbReference type="GO" id="GO:0006606">
    <property type="term" value="P:protein import into nucleus"/>
    <property type="evidence" value="ECO:0007669"/>
    <property type="project" value="TreeGrafter"/>
</dbReference>
<dbReference type="InterPro" id="IPR004870">
    <property type="entry name" value="Nucleoporin_Nup155"/>
</dbReference>
<dbReference type="InterPro" id="IPR042533">
    <property type="entry name" value="Nucleoporin_Nup155_C_1"/>
</dbReference>
<dbReference type="InterPro" id="IPR042537">
    <property type="entry name" value="Nucleoporin_Nup155_C_2"/>
</dbReference>
<evidence type="ECO:0000256" key="1">
    <source>
        <dbReference type="ARBA" id="ARBA00004123"/>
    </source>
</evidence>
<dbReference type="Gene3D" id="1.20.58.1780">
    <property type="match status" value="1"/>
</dbReference>
<dbReference type="EMBL" id="JTDE01000584">
    <property type="protein sequence ID" value="KAF7260853.1"/>
    <property type="molecule type" value="Genomic_DNA"/>
</dbReference>
<comment type="subcellular location">
    <subcellularLocation>
        <location evidence="1">Nucleus</location>
    </subcellularLocation>
</comment>
<dbReference type="Gene3D" id="1.25.40.440">
    <property type="entry name" value="Nucleoporin, helical domain, central subdomain"/>
    <property type="match status" value="1"/>
</dbReference>
<keyword evidence="4" id="KW-0539">Nucleus</keyword>
<evidence type="ECO:0000256" key="5">
    <source>
        <dbReference type="SAM" id="MobiDB-lite"/>
    </source>
</evidence>
<keyword evidence="9" id="KW-1185">Reference proteome</keyword>
<dbReference type="Pfam" id="PF03177">
    <property type="entry name" value="Nucleoporin_C"/>
    <property type="match status" value="1"/>
</dbReference>
<dbReference type="Gene3D" id="1.25.40.450">
    <property type="entry name" value="Nucleoporin, helical domain, N-terminal subdomain"/>
    <property type="match status" value="1"/>
</dbReference>
<gene>
    <name evidence="8" type="ORF">EG68_01792</name>
</gene>
<evidence type="ECO:0000259" key="7">
    <source>
        <dbReference type="Pfam" id="PF08801"/>
    </source>
</evidence>
<dbReference type="OrthoDB" id="338970at2759"/>
<name>A0A8S9Z623_9TREM</name>
<protein>
    <recommendedName>
        <fullName evidence="10">Nuclear pore complex protein Nup155</fullName>
    </recommendedName>
</protein>
<dbReference type="PANTHER" id="PTHR10350:SF6">
    <property type="entry name" value="NUCLEAR PORE COMPLEX PROTEIN NUP155"/>
    <property type="match status" value="1"/>
</dbReference>
<comment type="caution">
    <text evidence="8">The sequence shown here is derived from an EMBL/GenBank/DDBJ whole genome shotgun (WGS) entry which is preliminary data.</text>
</comment>
<evidence type="ECO:0000259" key="6">
    <source>
        <dbReference type="Pfam" id="PF03177"/>
    </source>
</evidence>
<dbReference type="Proteomes" id="UP000822476">
    <property type="component" value="Unassembled WGS sequence"/>
</dbReference>
<dbReference type="InterPro" id="IPR042538">
    <property type="entry name" value="Nucleoporin_Nup155_C_3"/>
</dbReference>
<dbReference type="GO" id="GO:0000972">
    <property type="term" value="P:transcription-dependent tethering of RNA polymerase II gene DNA at nuclear periphery"/>
    <property type="evidence" value="ECO:0007669"/>
    <property type="project" value="TreeGrafter"/>
</dbReference>
<evidence type="ECO:0000313" key="9">
    <source>
        <dbReference type="Proteomes" id="UP000822476"/>
    </source>
</evidence>
<dbReference type="Pfam" id="PF08801">
    <property type="entry name" value="Nucleoporin_N"/>
    <property type="match status" value="1"/>
</dbReference>
<dbReference type="GO" id="GO:0006405">
    <property type="term" value="P:RNA export from nucleus"/>
    <property type="evidence" value="ECO:0007669"/>
    <property type="project" value="TreeGrafter"/>
</dbReference>
<dbReference type="Gene3D" id="1.20.120.1880">
    <property type="entry name" value="Nucleoporin, helical C-terminal domain"/>
    <property type="match status" value="1"/>
</dbReference>
<dbReference type="GO" id="GO:0036228">
    <property type="term" value="P:protein localization to nuclear inner membrane"/>
    <property type="evidence" value="ECO:0007669"/>
    <property type="project" value="TreeGrafter"/>
</dbReference>
<dbReference type="GO" id="GO:0044611">
    <property type="term" value="C:nuclear pore inner ring"/>
    <property type="evidence" value="ECO:0007669"/>
    <property type="project" value="TreeGrafter"/>
</dbReference>
<evidence type="ECO:0000256" key="4">
    <source>
        <dbReference type="ARBA" id="ARBA00023242"/>
    </source>
</evidence>
<feature type="domain" description="Nucleoporin Nup133/Nup155-like N-terminal" evidence="7">
    <location>
        <begin position="73"/>
        <end position="413"/>
    </location>
</feature>
<sequence>MLMVDSRTTDELSLYERPEIWLNKLINRDGLYKDLASKLELESTGKISCSGTREIDYPPMRFHGGGELEVAKSFSLPPDLVDKFAGMQKNCLMGIFSSCERAWLTIDNELFMWNYEDGEDLAYYDGVKDTIICIGLANPRSGLLPNKVQHLLCVVTPLEIFVLGMTYVTSGERSHENSANTILQVMPDPLYCLPTDSFTVSCMEATENGRIFFGTQEGSLLELNCSPIPGWSHDSVESIPNGRTGPCALINHSASTLSMLLPTVITSGFRSVDPICQLSCDTVRHLLYVRTENSSLSVYEYSGNLTRLASLSGSDLAHTAATAVRSIDRDQFRSLVSIVPLSSGLCHLMAVTKIGIRLYFGEHLRLIHIRLPPISPYGRMGLGEVKLTAETRGTVVFVSALPSDISSPNAPTGSMSLDSRTPFVGQPKLTFGQAARSEEDSFSQTNGATHGQFDVPPHVLYTLSPDPYPWTANLTEVSSAAWCVDGAWALVVLPDDCDHVCTEMDSVNRTTMMSTDKTKDGSNPSYPSRGQPPVVLTQHLDPPYRRLLLISAQGLIHLRLPNPLTRLKEFLMREASSSALNTSLSATGLIDQYSGNPTRLGTQSSLAYPSLVDLDDSVADIALNTRFLSAYLHQFSPDEAICAALVIGAASFVDGRRIHAYVEQAILYFSAEASQFWIPAVRRANPGLQQGQRQPALSIDRSLSSGLFLFSGLSVFFARLARTFWHSPLFRDASRVSTKGSASSELASSGRFRSWMHTFVHVLASASPLRAGRTQQEAKQPIISRLDPDEICWLVHQVSFLQQFLRRQLNVRGGWLRASTTGLTPRSGPIASRPHTTDDGDEYVDVVLLQRLAEELDKLLSAVLEVLGFWQIFSEHVVHKVVERLPGDQRALLLQLPFEVYVISLLDALFPSGLQSPPGLTVPGPPMQLLHHGPVLAGNLGATELITALINALIDYYLAEASQAVDSGVSLDAITSRLQCACPTLFANEDAMCAKASECLIQVNLLRAGMTSSDLNGVLDSTSVEQQQPVSQSSAEIERLVLHALQLYAEAGPGLDLDGATERLIASGAWSGAIALCLSVAKQRDPTDVAVDCLKNGRRPSTEPLVSDVKSDRWGRKPVFPQSELAATEGRYDAYHQLIKCVDRLWELTRLPADATDVLNQTNGQSGSLATTELAELNLTPPAARGLLQILLQDVIQSTDILAHFEILGWLLSRGLTDTAVSLNSPHLEAYLRSRLRQSPDDPDLRCLLWRHLEKRGARLEAAQVLEHLAVTPCRQLTLEARLDFAARAIVTVKAMPAAQQDLDYLHDLESRLELGQLQQQLYLELCNVLQSNTMTLSSSPSARTRGSRVGSPIVAENELHEAVFQLAHGPLLNLSEMFTDYADKFGLHESKLTLLWAADSQDVALIKAIWRDLLRQLLCFGTSSPIRQMDARGSRHSPPMRGSAPTSGRRHGADNDRQRLIELALIECLSRLGHRFSVDGGLLSVKSQNFFPLREIVCILEYYAIQHKLPQAWVPTVLRDTRLPCSSNILDAYDTLLHSKDSFWRLADVRSRLFVAFVTVIEDFLGTVSMQLPMRQRMLQIGHILDRVTGNLVDLSAESTKSVADLDVDVGKGEVHRTRVIERLRRVHDQLQRYHR</sequence>
<dbReference type="InterPro" id="IPR007187">
    <property type="entry name" value="Nucleoporin_Nup133/Nup155_C"/>
</dbReference>
<accession>A0A8S9Z623</accession>
<dbReference type="GO" id="GO:0017056">
    <property type="term" value="F:structural constituent of nuclear pore"/>
    <property type="evidence" value="ECO:0007669"/>
    <property type="project" value="InterPro"/>
</dbReference>
<feature type="domain" description="Nucleoporin Nup133/Nup155-like C-terminal" evidence="6">
    <location>
        <begin position="942"/>
        <end position="1594"/>
    </location>
</feature>
<feature type="region of interest" description="Disordered" evidence="5">
    <location>
        <begin position="1430"/>
        <end position="1454"/>
    </location>
</feature>
<reference evidence="8" key="1">
    <citation type="submission" date="2019-07" db="EMBL/GenBank/DDBJ databases">
        <title>Annotation for the trematode Paragonimus miyazaki's.</title>
        <authorList>
            <person name="Choi Y.-J."/>
        </authorList>
    </citation>
    <scope>NUCLEOTIDE SEQUENCE</scope>
    <source>
        <strain evidence="8">Japan</strain>
    </source>
</reference>
<organism evidence="8 9">
    <name type="scientific">Paragonimus skrjabini miyazakii</name>
    <dbReference type="NCBI Taxonomy" id="59628"/>
    <lineage>
        <taxon>Eukaryota</taxon>
        <taxon>Metazoa</taxon>
        <taxon>Spiralia</taxon>
        <taxon>Lophotrochozoa</taxon>
        <taxon>Platyhelminthes</taxon>
        <taxon>Trematoda</taxon>
        <taxon>Digenea</taxon>
        <taxon>Plagiorchiida</taxon>
        <taxon>Troglotremata</taxon>
        <taxon>Troglotrematidae</taxon>
        <taxon>Paragonimus</taxon>
    </lineage>
</organism>
<evidence type="ECO:0000256" key="2">
    <source>
        <dbReference type="ARBA" id="ARBA00007373"/>
    </source>
</evidence>
<evidence type="ECO:0000256" key="3">
    <source>
        <dbReference type="ARBA" id="ARBA00022448"/>
    </source>
</evidence>